<dbReference type="EMBL" id="QRVL01000008">
    <property type="protein sequence ID" value="RGS39680.1"/>
    <property type="molecule type" value="Genomic_DNA"/>
</dbReference>
<keyword evidence="1" id="KW-1133">Transmembrane helix</keyword>
<feature type="transmembrane region" description="Helical" evidence="1">
    <location>
        <begin position="196"/>
        <end position="215"/>
    </location>
</feature>
<protein>
    <recommendedName>
        <fullName evidence="4">Glycosyltransferase RgtA/B/C/D-like domain-containing protein</fullName>
    </recommendedName>
</protein>
<feature type="transmembrane region" description="Helical" evidence="1">
    <location>
        <begin position="122"/>
        <end position="138"/>
    </location>
</feature>
<feature type="transmembrane region" description="Helical" evidence="1">
    <location>
        <begin position="316"/>
        <end position="332"/>
    </location>
</feature>
<evidence type="ECO:0000256" key="1">
    <source>
        <dbReference type="SAM" id="Phobius"/>
    </source>
</evidence>
<gene>
    <name evidence="2" type="ORF">DWX93_10675</name>
</gene>
<sequence>MSFLINAIFLLLVVLFCDMKYEVSDDFIVDSILSGAYGNGYDEHLLFSNIIYGYFLKFLYQLIPVVSWYFVSQIFICFCSLWAVTYILLEKNQQYIGMLASIIFVTFFSDDLYILVQFTKTATAAMSAGGALLLYGFWEKKKTKKILPVTMGILLALVGSMVRYSTIYIVLVFLVLIFIEYVWIYRRSDCIVKKIVFGIMISGITVGGAYALTVLDSTMWKTNVEYGQYKVYNHQRASVTDVNGYGSDTVMPELEKLGVSLNDYYMIETWNFLDQDYFTPELISDISKVKKDYSNQVTRSLQYVLRTFIDRQYEKYLVAVGVEILFLLLLFCQPEKVLWSGFKAAMLVILLMYFIYRGRVVYRVEYSVFFAAAVELATSLSVKEETEPAMKRIMIYFVTVLCLCKIPLYIPDTNYQHMDDEEYAQYISDCFYESWNFKLERYRCSVSKRQPQAKLMQMIESDTEHYYLIDFSSGIQLLYFNYKPWIRMDAGSYNRYSYLGGVTMGYPDNGEVWGKNGIDSRNPYISITNNNIYVVDNLYRDIKLWYVQEHYDEKVQVLPVDHVDGFSVWKYVKCMDDD</sequence>
<keyword evidence="1" id="KW-0472">Membrane</keyword>
<dbReference type="Proteomes" id="UP000266172">
    <property type="component" value="Unassembled WGS sequence"/>
</dbReference>
<accession>A0A395V9V1</accession>
<comment type="caution">
    <text evidence="2">The sequence shown here is derived from an EMBL/GenBank/DDBJ whole genome shotgun (WGS) entry which is preliminary data.</text>
</comment>
<evidence type="ECO:0000313" key="3">
    <source>
        <dbReference type="Proteomes" id="UP000266172"/>
    </source>
</evidence>
<feature type="transmembrane region" description="Helical" evidence="1">
    <location>
        <begin position="66"/>
        <end position="89"/>
    </location>
</feature>
<feature type="transmembrane region" description="Helical" evidence="1">
    <location>
        <begin position="393"/>
        <end position="410"/>
    </location>
</feature>
<proteinExistence type="predicted"/>
<organism evidence="2 3">
    <name type="scientific">Roseburia hominis</name>
    <dbReference type="NCBI Taxonomy" id="301301"/>
    <lineage>
        <taxon>Bacteria</taxon>
        <taxon>Bacillati</taxon>
        <taxon>Bacillota</taxon>
        <taxon>Clostridia</taxon>
        <taxon>Lachnospirales</taxon>
        <taxon>Lachnospiraceae</taxon>
        <taxon>Roseburia</taxon>
    </lineage>
</organism>
<evidence type="ECO:0008006" key="4">
    <source>
        <dbReference type="Google" id="ProtNLM"/>
    </source>
</evidence>
<feature type="transmembrane region" description="Helical" evidence="1">
    <location>
        <begin position="337"/>
        <end position="356"/>
    </location>
</feature>
<keyword evidence="1" id="KW-0812">Transmembrane</keyword>
<evidence type="ECO:0000313" key="2">
    <source>
        <dbReference type="EMBL" id="RGS39680.1"/>
    </source>
</evidence>
<reference evidence="2 3" key="1">
    <citation type="submission" date="2018-08" db="EMBL/GenBank/DDBJ databases">
        <title>A genome reference for cultivated species of the human gut microbiota.</title>
        <authorList>
            <person name="Zou Y."/>
            <person name="Xue W."/>
            <person name="Luo G."/>
        </authorList>
    </citation>
    <scope>NUCLEOTIDE SEQUENCE [LARGE SCALE GENOMIC DNA]</scope>
    <source>
        <strain evidence="2 3">AF22-12AC</strain>
    </source>
</reference>
<dbReference type="AlphaFoldDB" id="A0A395V9V1"/>
<feature type="transmembrane region" description="Helical" evidence="1">
    <location>
        <begin position="96"/>
        <end position="116"/>
    </location>
</feature>
<feature type="transmembrane region" description="Helical" evidence="1">
    <location>
        <begin position="167"/>
        <end position="184"/>
    </location>
</feature>
<name>A0A395V9V1_9FIRM</name>